<dbReference type="PANTHER" id="PTHR15004">
    <property type="entry name" value="GLUTAMYL-TRNA(GLN) AMIDOTRANSFERASE SUBUNIT C, MITOCHONDRIAL"/>
    <property type="match status" value="1"/>
</dbReference>
<dbReference type="HAMAP" id="MF_00122">
    <property type="entry name" value="GatC"/>
    <property type="match status" value="1"/>
</dbReference>
<dbReference type="Proteomes" id="UP000179024">
    <property type="component" value="Unassembled WGS sequence"/>
</dbReference>
<comment type="catalytic activity">
    <reaction evidence="1">
        <text>L-aspartyl-tRNA(Asn) + L-glutamine + ATP + H2O = L-asparaginyl-tRNA(Asn) + L-glutamate + ADP + phosphate + 2 H(+)</text>
        <dbReference type="Rhea" id="RHEA:14513"/>
        <dbReference type="Rhea" id="RHEA-COMP:9674"/>
        <dbReference type="Rhea" id="RHEA-COMP:9677"/>
        <dbReference type="ChEBI" id="CHEBI:15377"/>
        <dbReference type="ChEBI" id="CHEBI:15378"/>
        <dbReference type="ChEBI" id="CHEBI:29985"/>
        <dbReference type="ChEBI" id="CHEBI:30616"/>
        <dbReference type="ChEBI" id="CHEBI:43474"/>
        <dbReference type="ChEBI" id="CHEBI:58359"/>
        <dbReference type="ChEBI" id="CHEBI:78515"/>
        <dbReference type="ChEBI" id="CHEBI:78516"/>
        <dbReference type="ChEBI" id="CHEBI:456216"/>
    </reaction>
</comment>
<comment type="catalytic activity">
    <reaction evidence="1">
        <text>L-glutamyl-tRNA(Gln) + L-glutamine + ATP + H2O = L-glutaminyl-tRNA(Gln) + L-glutamate + ADP + phosphate + H(+)</text>
        <dbReference type="Rhea" id="RHEA:17521"/>
        <dbReference type="Rhea" id="RHEA-COMP:9681"/>
        <dbReference type="Rhea" id="RHEA-COMP:9684"/>
        <dbReference type="ChEBI" id="CHEBI:15377"/>
        <dbReference type="ChEBI" id="CHEBI:15378"/>
        <dbReference type="ChEBI" id="CHEBI:29985"/>
        <dbReference type="ChEBI" id="CHEBI:30616"/>
        <dbReference type="ChEBI" id="CHEBI:43474"/>
        <dbReference type="ChEBI" id="CHEBI:58359"/>
        <dbReference type="ChEBI" id="CHEBI:78520"/>
        <dbReference type="ChEBI" id="CHEBI:78521"/>
        <dbReference type="ChEBI" id="CHEBI:456216"/>
    </reaction>
</comment>
<sequence length="101" mass="11396">MSSSSKKLSKEDVLHIAKLANLEISEAEVEEYAKQLTDSLQYVANLEEVDTSSVSPDFFTTEAKNVTREDVADNKRMLTQEEALKPSHTKKKGHFVVKRIL</sequence>
<keyword evidence="1" id="KW-0648">Protein biosynthesis</keyword>
<dbReference type="PANTHER" id="PTHR15004:SF0">
    <property type="entry name" value="GLUTAMYL-TRNA(GLN) AMIDOTRANSFERASE SUBUNIT C, MITOCHONDRIAL"/>
    <property type="match status" value="1"/>
</dbReference>
<dbReference type="GO" id="GO:0050566">
    <property type="term" value="F:asparaginyl-tRNA synthase (glutamine-hydrolyzing) activity"/>
    <property type="evidence" value="ECO:0007669"/>
    <property type="project" value="RHEA"/>
</dbReference>
<evidence type="ECO:0000313" key="3">
    <source>
        <dbReference type="Proteomes" id="UP000179024"/>
    </source>
</evidence>
<dbReference type="EC" id="6.3.5.-" evidence="1"/>
<dbReference type="GO" id="GO:0005524">
    <property type="term" value="F:ATP binding"/>
    <property type="evidence" value="ECO:0007669"/>
    <property type="project" value="UniProtKB-KW"/>
</dbReference>
<evidence type="ECO:0000313" key="2">
    <source>
        <dbReference type="EMBL" id="OGK38778.1"/>
    </source>
</evidence>
<name>A0A1F7I5W9_9BACT</name>
<dbReference type="InterPro" id="IPR036113">
    <property type="entry name" value="Asp/Glu-ADT_sf_sub_c"/>
</dbReference>
<keyword evidence="1" id="KW-0067">ATP-binding</keyword>
<evidence type="ECO:0000256" key="1">
    <source>
        <dbReference type="HAMAP-Rule" id="MF_00122"/>
    </source>
</evidence>
<dbReference type="NCBIfam" id="TIGR00135">
    <property type="entry name" value="gatC"/>
    <property type="match status" value="1"/>
</dbReference>
<protein>
    <recommendedName>
        <fullName evidence="1">Aspartyl/glutamyl-tRNA(Asn/Gln) amidotransferase subunit C</fullName>
        <shortName evidence="1">Asp/Glu-ADT subunit C</shortName>
        <ecNumber evidence="1">6.3.5.-</ecNumber>
    </recommendedName>
</protein>
<comment type="similarity">
    <text evidence="1">Belongs to the GatC family.</text>
</comment>
<dbReference type="EMBL" id="MGAE01000047">
    <property type="protein sequence ID" value="OGK38778.1"/>
    <property type="molecule type" value="Genomic_DNA"/>
</dbReference>
<keyword evidence="1" id="KW-0436">Ligase</keyword>
<comment type="subunit">
    <text evidence="1">Heterotrimer of A, B and C subunits.</text>
</comment>
<dbReference type="GO" id="GO:0006450">
    <property type="term" value="P:regulation of translational fidelity"/>
    <property type="evidence" value="ECO:0007669"/>
    <property type="project" value="InterPro"/>
</dbReference>
<accession>A0A1F7I5W9</accession>
<dbReference type="AlphaFoldDB" id="A0A1F7I5W9"/>
<dbReference type="InterPro" id="IPR003837">
    <property type="entry name" value="GatC"/>
</dbReference>
<dbReference type="Pfam" id="PF02686">
    <property type="entry name" value="GatC"/>
    <property type="match status" value="1"/>
</dbReference>
<comment type="function">
    <text evidence="1">Allows the formation of correctly charged Asn-tRNA(Asn) or Gln-tRNA(Gln) through the transamidation of misacylated Asp-tRNA(Asn) or Glu-tRNA(Gln) in organisms which lack either or both of asparaginyl-tRNA or glutaminyl-tRNA synthetases. The reaction takes place in the presence of glutamine and ATP through an activated phospho-Asp-tRNA(Asn) or phospho-Glu-tRNA(Gln).</text>
</comment>
<dbReference type="GO" id="GO:0070681">
    <property type="term" value="P:glutaminyl-tRNAGln biosynthesis via transamidation"/>
    <property type="evidence" value="ECO:0007669"/>
    <property type="project" value="TreeGrafter"/>
</dbReference>
<organism evidence="2 3">
    <name type="scientific">Candidatus Roizmanbacteria bacterium RIFCSPHIGHO2_12_FULL_44_10</name>
    <dbReference type="NCBI Taxonomy" id="1802054"/>
    <lineage>
        <taxon>Bacteria</taxon>
        <taxon>Candidatus Roizmaniibacteriota</taxon>
    </lineage>
</organism>
<dbReference type="Gene3D" id="1.10.20.60">
    <property type="entry name" value="Glu-tRNAGln amidotransferase C subunit, N-terminal domain"/>
    <property type="match status" value="1"/>
</dbReference>
<gene>
    <name evidence="1" type="primary">gatC</name>
    <name evidence="2" type="ORF">A3F34_02425</name>
</gene>
<keyword evidence="1" id="KW-0547">Nucleotide-binding</keyword>
<dbReference type="GO" id="GO:0006412">
    <property type="term" value="P:translation"/>
    <property type="evidence" value="ECO:0007669"/>
    <property type="project" value="UniProtKB-UniRule"/>
</dbReference>
<reference evidence="2 3" key="1">
    <citation type="journal article" date="2016" name="Nat. Commun.">
        <title>Thousands of microbial genomes shed light on interconnected biogeochemical processes in an aquifer system.</title>
        <authorList>
            <person name="Anantharaman K."/>
            <person name="Brown C.T."/>
            <person name="Hug L.A."/>
            <person name="Sharon I."/>
            <person name="Castelle C.J."/>
            <person name="Probst A.J."/>
            <person name="Thomas B.C."/>
            <person name="Singh A."/>
            <person name="Wilkins M.J."/>
            <person name="Karaoz U."/>
            <person name="Brodie E.L."/>
            <person name="Williams K.H."/>
            <person name="Hubbard S.S."/>
            <person name="Banfield J.F."/>
        </authorList>
    </citation>
    <scope>NUCLEOTIDE SEQUENCE [LARGE SCALE GENOMIC DNA]</scope>
</reference>
<proteinExistence type="inferred from homology"/>
<dbReference type="GO" id="GO:0050567">
    <property type="term" value="F:glutaminyl-tRNA synthase (glutamine-hydrolyzing) activity"/>
    <property type="evidence" value="ECO:0007669"/>
    <property type="project" value="UniProtKB-UniRule"/>
</dbReference>
<comment type="caution">
    <text evidence="2">The sequence shown here is derived from an EMBL/GenBank/DDBJ whole genome shotgun (WGS) entry which is preliminary data.</text>
</comment>
<dbReference type="SUPFAM" id="SSF141000">
    <property type="entry name" value="Glu-tRNAGln amidotransferase C subunit"/>
    <property type="match status" value="1"/>
</dbReference>